<reference evidence="2 3" key="1">
    <citation type="submission" date="2020-12" db="EMBL/GenBank/DDBJ databases">
        <title>Vagococcus allomyrinae sp. nov. and Enterococcus lavae sp. nov., isolated from the larvae of Allomyrina dichotoma.</title>
        <authorList>
            <person name="Lee S.D."/>
        </authorList>
    </citation>
    <scope>NUCLEOTIDE SEQUENCE [LARGE SCALE GENOMIC DNA]</scope>
    <source>
        <strain evidence="2 3">BWM-S5</strain>
    </source>
</reference>
<feature type="transmembrane region" description="Helical" evidence="1">
    <location>
        <begin position="83"/>
        <end position="106"/>
    </location>
</feature>
<evidence type="ECO:0000256" key="1">
    <source>
        <dbReference type="SAM" id="Phobius"/>
    </source>
</evidence>
<keyword evidence="1" id="KW-0812">Transmembrane</keyword>
<dbReference type="RefSeq" id="WP_209557461.1">
    <property type="nucleotide sequence ID" value="NZ_JAEDXU010000004.1"/>
</dbReference>
<feature type="transmembrane region" description="Helical" evidence="1">
    <location>
        <begin position="12"/>
        <end position="37"/>
    </location>
</feature>
<proteinExistence type="predicted"/>
<evidence type="ECO:0008006" key="4">
    <source>
        <dbReference type="Google" id="ProtNLM"/>
    </source>
</evidence>
<evidence type="ECO:0000313" key="3">
    <source>
        <dbReference type="Proteomes" id="UP000673375"/>
    </source>
</evidence>
<protein>
    <recommendedName>
        <fullName evidence="4">CPBP family intramembrane metalloprotease</fullName>
    </recommendedName>
</protein>
<feature type="transmembrane region" description="Helical" evidence="1">
    <location>
        <begin position="182"/>
        <end position="199"/>
    </location>
</feature>
<name>A0ABS4CKW4_9ENTE</name>
<keyword evidence="1" id="KW-0472">Membrane</keyword>
<organism evidence="2 3">
    <name type="scientific">Enterococcus larvae</name>
    <dbReference type="NCBI Taxonomy" id="2794352"/>
    <lineage>
        <taxon>Bacteria</taxon>
        <taxon>Bacillati</taxon>
        <taxon>Bacillota</taxon>
        <taxon>Bacilli</taxon>
        <taxon>Lactobacillales</taxon>
        <taxon>Enterococcaceae</taxon>
        <taxon>Enterococcus</taxon>
    </lineage>
</organism>
<sequence length="216" mass="24034">MVEKSKIQPIEFLWLGLYGFAGFSLELILGMVVGLFQKEGLSISMNGALTAVLWFGAAYLLARYAKNKFGFDLFEIRKTPESKALLLIVGLVLLIIAVSTFGFGGFKPIVEFNGDLQQSVPAFIFRNIYYLAETGLIVVTVAFGQAFFEQQFSLSEKFPTGGLFLALTWGLMHFLLQGFFGGLYTIFFSLAAGCIFVLCKKDIRWAYLFVAIAFIL</sequence>
<keyword evidence="3" id="KW-1185">Reference proteome</keyword>
<accession>A0ABS4CKW4</accession>
<keyword evidence="1" id="KW-1133">Transmembrane helix</keyword>
<gene>
    <name evidence="2" type="ORF">I6N96_10275</name>
</gene>
<feature type="transmembrane region" description="Helical" evidence="1">
    <location>
        <begin position="43"/>
        <end position="62"/>
    </location>
</feature>
<dbReference type="EMBL" id="JAEDXU010000004">
    <property type="protein sequence ID" value="MBP1046675.1"/>
    <property type="molecule type" value="Genomic_DNA"/>
</dbReference>
<comment type="caution">
    <text evidence="2">The sequence shown here is derived from an EMBL/GenBank/DDBJ whole genome shotgun (WGS) entry which is preliminary data.</text>
</comment>
<evidence type="ECO:0000313" key="2">
    <source>
        <dbReference type="EMBL" id="MBP1046675.1"/>
    </source>
</evidence>
<dbReference type="Proteomes" id="UP000673375">
    <property type="component" value="Unassembled WGS sequence"/>
</dbReference>